<keyword evidence="4" id="KW-1185">Reference proteome</keyword>
<reference evidence="3 4" key="1">
    <citation type="submission" date="2016-10" db="EMBL/GenBank/DDBJ databases">
        <title>Flavobacterium gilvum sp. nov., isolated from stream water.</title>
        <authorList>
            <person name="Shin S.-K."/>
            <person name="Cho Y.-J."/>
            <person name="Yi H."/>
        </authorList>
    </citation>
    <scope>NUCLEOTIDE SEQUENCE [LARGE SCALE GENOMIC DNA]</scope>
    <source>
        <strain evidence="3 4">EM1308</strain>
    </source>
</reference>
<dbReference type="PANTHER" id="PTHR37834:SF2">
    <property type="entry name" value="ESTERASE, SGNH HYDROLASE-TYPE"/>
    <property type="match status" value="1"/>
</dbReference>
<proteinExistence type="predicted"/>
<feature type="domain" description="Carbohydrate esterase 2 N-terminal" evidence="2">
    <location>
        <begin position="35"/>
        <end position="140"/>
    </location>
</feature>
<evidence type="ECO:0000313" key="4">
    <source>
        <dbReference type="Proteomes" id="UP000175968"/>
    </source>
</evidence>
<dbReference type="Gene3D" id="3.40.50.1110">
    <property type="entry name" value="SGNH hydrolase"/>
    <property type="match status" value="1"/>
</dbReference>
<dbReference type="EMBL" id="CP017479">
    <property type="protein sequence ID" value="AOW10330.1"/>
    <property type="molecule type" value="Genomic_DNA"/>
</dbReference>
<gene>
    <name evidence="3" type="ORF">EM308_12905</name>
</gene>
<protein>
    <recommendedName>
        <fullName evidence="2">Carbohydrate esterase 2 N-terminal domain-containing protein</fullName>
    </recommendedName>
</protein>
<dbReference type="InterPro" id="IPR040794">
    <property type="entry name" value="CE2_N"/>
</dbReference>
<evidence type="ECO:0000256" key="1">
    <source>
        <dbReference type="SAM" id="SignalP"/>
    </source>
</evidence>
<dbReference type="CDD" id="cd01831">
    <property type="entry name" value="Endoglucanase_E_like"/>
    <property type="match status" value="1"/>
</dbReference>
<evidence type="ECO:0000259" key="2">
    <source>
        <dbReference type="Pfam" id="PF17996"/>
    </source>
</evidence>
<dbReference type="SUPFAM" id="SSF52266">
    <property type="entry name" value="SGNH hydrolase"/>
    <property type="match status" value="1"/>
</dbReference>
<dbReference type="InterPro" id="IPR036514">
    <property type="entry name" value="SGNH_hydro_sf"/>
</dbReference>
<dbReference type="GO" id="GO:0052689">
    <property type="term" value="F:carboxylic ester hydrolase activity"/>
    <property type="evidence" value="ECO:0007669"/>
    <property type="project" value="InterPro"/>
</dbReference>
<dbReference type="PANTHER" id="PTHR37834">
    <property type="entry name" value="GDSL-LIKE LIPASE/ACYLHYDROLASE DOMAIN PROTEIN (AFU_ORTHOLOGUE AFUA_2G00620)"/>
    <property type="match status" value="1"/>
</dbReference>
<dbReference type="Pfam" id="PF17996">
    <property type="entry name" value="CE2_N"/>
    <property type="match status" value="1"/>
</dbReference>
<evidence type="ECO:0000313" key="3">
    <source>
        <dbReference type="EMBL" id="AOW10330.1"/>
    </source>
</evidence>
<dbReference type="InterPro" id="IPR052762">
    <property type="entry name" value="PCW_deacetylase/CE"/>
</dbReference>
<sequence>MHFFFKYGLILVLSLSSLTSFCQLQIKPNNKKISYMGRVAINENSATFYWPGTSATINFTGKNVKVTMKSFREKGYFYAIVDNDAAKAFKFETDSVKKEINLVENLSEGKHTLQLYKLSNNTSANVLYGFEIGGKAKLQKPSQLPKRKIEFYGNSITAGHGVDVQPGMKDAGQPELFNNYYSYTAITARHFNAQSSIIARSGIGIMLSWFPEIMPEVYDRLDPFDSSKKWDFAKYTPDVVVINLFQNDSWLINRPEHQEFKHRFGTTKPSEDFIIKSYRDFVTSIRAKYPKAYIICALGNMDATEAGSKWPGYIEQAVAGLKDGKIHTVFFPYKGRPNHPNRKEQQMMADELIRFIDKTVKW</sequence>
<dbReference type="KEGG" id="fgl:EM308_12905"/>
<keyword evidence="1" id="KW-0732">Signal</keyword>
<name>A0AAC9N492_9FLAO</name>
<feature type="signal peptide" evidence="1">
    <location>
        <begin position="1"/>
        <end position="22"/>
    </location>
</feature>
<feature type="chain" id="PRO_5042083023" description="Carbohydrate esterase 2 N-terminal domain-containing protein" evidence="1">
    <location>
        <begin position="23"/>
        <end position="362"/>
    </location>
</feature>
<dbReference type="AlphaFoldDB" id="A0AAC9N492"/>
<dbReference type="Proteomes" id="UP000175968">
    <property type="component" value="Chromosome"/>
</dbReference>
<dbReference type="Gene3D" id="2.60.120.260">
    <property type="entry name" value="Galactose-binding domain-like"/>
    <property type="match status" value="1"/>
</dbReference>
<dbReference type="InterPro" id="IPR037461">
    <property type="entry name" value="CtCE2-like_dom"/>
</dbReference>
<accession>A0AAC9N492</accession>
<organism evidence="3 4">
    <name type="scientific">Flavobacterium gilvum</name>
    <dbReference type="NCBI Taxonomy" id="1492737"/>
    <lineage>
        <taxon>Bacteria</taxon>
        <taxon>Pseudomonadati</taxon>
        <taxon>Bacteroidota</taxon>
        <taxon>Flavobacteriia</taxon>
        <taxon>Flavobacteriales</taxon>
        <taxon>Flavobacteriaceae</taxon>
        <taxon>Flavobacterium</taxon>
    </lineage>
</organism>